<accession>A0ABT0BIJ7</accession>
<reference evidence="2" key="1">
    <citation type="submission" date="2022-03" db="EMBL/GenBank/DDBJ databases">
        <title>Identification of a novel bacterium isolated from mangrove sediments.</title>
        <authorList>
            <person name="Pan X."/>
        </authorList>
    </citation>
    <scope>NUCLEOTIDE SEQUENCE</scope>
    <source>
        <strain evidence="2">B1949</strain>
    </source>
</reference>
<comment type="caution">
    <text evidence="2">The sequence shown here is derived from an EMBL/GenBank/DDBJ whole genome shotgun (WGS) entry which is preliminary data.</text>
</comment>
<evidence type="ECO:0000313" key="2">
    <source>
        <dbReference type="EMBL" id="MCJ2184877.1"/>
    </source>
</evidence>
<dbReference type="EMBL" id="JALHLF010000165">
    <property type="protein sequence ID" value="MCJ2184877.1"/>
    <property type="molecule type" value="Genomic_DNA"/>
</dbReference>
<feature type="region of interest" description="Disordered" evidence="1">
    <location>
        <begin position="27"/>
        <end position="49"/>
    </location>
</feature>
<dbReference type="RefSeq" id="WP_244024119.1">
    <property type="nucleotide sequence ID" value="NZ_JALHLF010000165.1"/>
</dbReference>
<dbReference type="Proteomes" id="UP001162881">
    <property type="component" value="Unassembled WGS sequence"/>
</dbReference>
<feature type="non-terminal residue" evidence="2">
    <location>
        <position position="1"/>
    </location>
</feature>
<proteinExistence type="predicted"/>
<gene>
    <name evidence="2" type="ORF">MTR62_19625</name>
</gene>
<keyword evidence="3" id="KW-1185">Reference proteome</keyword>
<evidence type="ECO:0000256" key="1">
    <source>
        <dbReference type="SAM" id="MobiDB-lite"/>
    </source>
</evidence>
<evidence type="ECO:0000313" key="3">
    <source>
        <dbReference type="Proteomes" id="UP001162881"/>
    </source>
</evidence>
<name>A0ABT0BIJ7_9SPHN</name>
<sequence>SAPPATAAAADPARRARLSMFMLVSPHAPRESTSEAMVENSRAQGKRTTSAGALARLMGLFREVERKEIDDARG</sequence>
<organism evidence="2 3">
    <name type="scientific">Novosphingobium organovorum</name>
    <dbReference type="NCBI Taxonomy" id="2930092"/>
    <lineage>
        <taxon>Bacteria</taxon>
        <taxon>Pseudomonadati</taxon>
        <taxon>Pseudomonadota</taxon>
        <taxon>Alphaproteobacteria</taxon>
        <taxon>Sphingomonadales</taxon>
        <taxon>Sphingomonadaceae</taxon>
        <taxon>Novosphingobium</taxon>
    </lineage>
</organism>
<protein>
    <submittedName>
        <fullName evidence="2">Uncharacterized protein</fullName>
    </submittedName>
</protein>